<dbReference type="Gene3D" id="1.25.40.10">
    <property type="entry name" value="Tetratricopeptide repeat domain"/>
    <property type="match status" value="1"/>
</dbReference>
<dbReference type="EMBL" id="VCHX02000157">
    <property type="protein sequence ID" value="TPQ19555.1"/>
    <property type="molecule type" value="Genomic_DNA"/>
</dbReference>
<feature type="region of interest" description="Disordered" evidence="1">
    <location>
        <begin position="1"/>
        <end position="45"/>
    </location>
</feature>
<dbReference type="Proteomes" id="UP000317378">
    <property type="component" value="Unassembled WGS sequence"/>
</dbReference>
<comment type="caution">
    <text evidence="2">The sequence shown here is derived from an EMBL/GenBank/DDBJ whole genome shotgun (WGS) entry which is preliminary data.</text>
</comment>
<keyword evidence="3" id="KW-1185">Reference proteome</keyword>
<evidence type="ECO:0000313" key="2">
    <source>
        <dbReference type="EMBL" id="TPQ19555.1"/>
    </source>
</evidence>
<evidence type="ECO:0000256" key="1">
    <source>
        <dbReference type="SAM" id="MobiDB-lite"/>
    </source>
</evidence>
<evidence type="ECO:0000313" key="3">
    <source>
        <dbReference type="Proteomes" id="UP000317378"/>
    </source>
</evidence>
<organism evidence="2 3">
    <name type="scientific">Streptomyces sporangiiformans</name>
    <dbReference type="NCBI Taxonomy" id="2315329"/>
    <lineage>
        <taxon>Bacteria</taxon>
        <taxon>Bacillati</taxon>
        <taxon>Actinomycetota</taxon>
        <taxon>Actinomycetes</taxon>
        <taxon>Kitasatosporales</taxon>
        <taxon>Streptomycetaceae</taxon>
        <taxon>Streptomyces</taxon>
    </lineage>
</organism>
<dbReference type="SUPFAM" id="SSF48452">
    <property type="entry name" value="TPR-like"/>
    <property type="match status" value="1"/>
</dbReference>
<gene>
    <name evidence="2" type="ORF">FGD71_025035</name>
</gene>
<dbReference type="AlphaFoldDB" id="A0A505DCT6"/>
<dbReference type="RefSeq" id="WP_119102768.1">
    <property type="nucleotide sequence ID" value="NZ_QXMJ01000157.1"/>
</dbReference>
<dbReference type="Pfam" id="PF02810">
    <property type="entry name" value="SEC-C"/>
    <property type="match status" value="1"/>
</dbReference>
<proteinExistence type="predicted"/>
<dbReference type="InterPro" id="IPR004027">
    <property type="entry name" value="SEC_C_motif"/>
</dbReference>
<reference evidence="2 3" key="1">
    <citation type="submission" date="2019-06" db="EMBL/GenBank/DDBJ databases">
        <title>Streptomyces sporangiiformans sp. nov., a novel actinomycete isolated from soil in Mount Song.</title>
        <authorList>
            <person name="Han L."/>
        </authorList>
    </citation>
    <scope>NUCLEOTIDE SEQUENCE [LARGE SCALE GENOMIC DNA]</scope>
    <source>
        <strain evidence="2 3">NEAU-SSA 1</strain>
    </source>
</reference>
<dbReference type="SUPFAM" id="SSF103642">
    <property type="entry name" value="Sec-C motif"/>
    <property type="match status" value="1"/>
</dbReference>
<dbReference type="OrthoDB" id="3343588at2"/>
<sequence>MSSKRPRPAGKNGRSARGNRRAPARDTGARPPEPAQVAEEYERLAGRHPEDLEELLLEAADAWNEAGEYDSALALYERLLERGSDDAVEEPDLVDAYRISTLWDAGRDEEARAAAAGFRRRHPRHAGAWTFVAEAFEAQDETATAAEWYTAGVTHVLGAGAAVTVDVVEAHVQGYDVETLLTGRHRVRRLLGEPHDDWDAVADALHERRASALLGRVRPLDELHDPLRLKRLEGHGPDLLEREIGEALDPASSENPVVHAGPRATCVLYWPRDELTGLLERWPRAAEVYGADHAGHLRQVERTLRDLSEEGATQLAVGRATVRDLEAYAATSGGSPDFPGTRSAYAAALARTGRAEAWPPPRNGPCWCASGRKYKKCCGNPALA</sequence>
<name>A0A505DCT6_9ACTN</name>
<accession>A0A505DCT6</accession>
<protein>
    <submittedName>
        <fullName evidence="2">Uncharacterized protein</fullName>
    </submittedName>
</protein>
<dbReference type="Gene3D" id="3.10.450.50">
    <property type="match status" value="1"/>
</dbReference>
<dbReference type="InterPro" id="IPR011990">
    <property type="entry name" value="TPR-like_helical_dom_sf"/>
</dbReference>